<proteinExistence type="predicted"/>
<feature type="domain" description="Cotton leaf-curl disease DNA-betaC1" evidence="1">
    <location>
        <begin position="4"/>
        <end position="90"/>
    </location>
</feature>
<evidence type="ECO:0000313" key="2">
    <source>
        <dbReference type="EMBL" id="AEI52889.1"/>
    </source>
</evidence>
<reference evidence="2" key="1">
    <citation type="submission" date="2010-08" db="EMBL/GenBank/DDBJ databases">
        <authorList>
            <person name="Chakrabarty P.K."/>
            <person name="Sable S.V."/>
            <person name="Kalbande B.B."/>
            <person name="Chavhan R.L."/>
            <person name="Monga D."/>
            <person name="Koundal V."/>
            <person name="Kumar D."/>
            <person name="Pappu H.R."/>
        </authorList>
    </citation>
    <scope>NUCLEOTIDE SEQUENCE</scope>
    <source>
        <strain evidence="2">Ganganagar-Rajasthan</strain>
    </source>
</reference>
<dbReference type="InterPro" id="IPR018583">
    <property type="entry name" value="CLCuD_DNA-betaC1"/>
</dbReference>
<protein>
    <submittedName>
        <fullName evidence="2">Beta C1 protein</fullName>
    </submittedName>
</protein>
<name>I1SZH1_9VIRU</name>
<organism evidence="2">
    <name type="scientific">Cotton leaf curl betasatellite</name>
    <dbReference type="NCBI Taxonomy" id="134386"/>
    <lineage>
        <taxon>Viruses</taxon>
        <taxon>Viruses incertae sedis</taxon>
        <taxon>Tolecusatellitidae</taxon>
        <taxon>Betasatellite</taxon>
        <taxon>Betasatellite gossypitandojamense</taxon>
    </lineage>
</organism>
<evidence type="ECO:0000259" key="1">
    <source>
        <dbReference type="Pfam" id="PF09593"/>
    </source>
</evidence>
<dbReference type="EMBL" id="HQ158008">
    <property type="protein sequence ID" value="AEI52889.1"/>
    <property type="molecule type" value="Genomic_DNA"/>
</dbReference>
<gene>
    <name evidence="2" type="primary">beta C1</name>
</gene>
<sequence>MATRGTNKEGVSFLVDVGSRGNRKISIARGIPSQKSPCLIKKEGIVQNTYENIHFPFVFTGFEGSIIADFLFAYTGPRNEGLSYEDIFPDLISLYMKTQSYWEWLYSNRTSSIKCSRV</sequence>
<dbReference type="Pfam" id="PF09593">
    <property type="entry name" value="Pathogen_betaC1"/>
    <property type="match status" value="1"/>
</dbReference>
<accession>I1SZH1</accession>